<feature type="compositionally biased region" description="Low complexity" evidence="1">
    <location>
        <begin position="701"/>
        <end position="721"/>
    </location>
</feature>
<feature type="compositionally biased region" description="Polar residues" evidence="1">
    <location>
        <begin position="315"/>
        <end position="335"/>
    </location>
</feature>
<feature type="compositionally biased region" description="Low complexity" evidence="1">
    <location>
        <begin position="519"/>
        <end position="537"/>
    </location>
</feature>
<evidence type="ECO:0000256" key="1">
    <source>
        <dbReference type="SAM" id="MobiDB-lite"/>
    </source>
</evidence>
<feature type="region of interest" description="Disordered" evidence="1">
    <location>
        <begin position="615"/>
        <end position="636"/>
    </location>
</feature>
<feature type="compositionally biased region" description="Pro residues" evidence="1">
    <location>
        <begin position="414"/>
        <end position="431"/>
    </location>
</feature>
<keyword evidence="4" id="KW-1185">Reference proteome</keyword>
<dbReference type="Proteomes" id="UP001162164">
    <property type="component" value="Unassembled WGS sequence"/>
</dbReference>
<feature type="region of interest" description="Disordered" evidence="1">
    <location>
        <begin position="514"/>
        <end position="537"/>
    </location>
</feature>
<feature type="compositionally biased region" description="Polar residues" evidence="1">
    <location>
        <begin position="460"/>
        <end position="470"/>
    </location>
</feature>
<feature type="region of interest" description="Disordered" evidence="1">
    <location>
        <begin position="701"/>
        <end position="734"/>
    </location>
</feature>
<feature type="region of interest" description="Disordered" evidence="1">
    <location>
        <begin position="804"/>
        <end position="833"/>
    </location>
</feature>
<evidence type="ECO:0000256" key="2">
    <source>
        <dbReference type="SAM" id="SignalP"/>
    </source>
</evidence>
<feature type="region of interest" description="Disordered" evidence="1">
    <location>
        <begin position="240"/>
        <end position="264"/>
    </location>
</feature>
<feature type="compositionally biased region" description="Polar residues" evidence="1">
    <location>
        <begin position="357"/>
        <end position="373"/>
    </location>
</feature>
<feature type="compositionally biased region" description="Low complexity" evidence="1">
    <location>
        <begin position="443"/>
        <end position="459"/>
    </location>
</feature>
<evidence type="ECO:0000313" key="4">
    <source>
        <dbReference type="Proteomes" id="UP001162164"/>
    </source>
</evidence>
<reference evidence="3" key="1">
    <citation type="journal article" date="2023" name="Insect Mol. Biol.">
        <title>Genome sequencing provides insights into the evolution of gene families encoding plant cell wall-degrading enzymes in longhorned beetles.</title>
        <authorList>
            <person name="Shin N.R."/>
            <person name="Okamura Y."/>
            <person name="Kirsch R."/>
            <person name="Pauchet Y."/>
        </authorList>
    </citation>
    <scope>NUCLEOTIDE SEQUENCE</scope>
    <source>
        <strain evidence="3">MMC_N1</strain>
    </source>
</reference>
<feature type="compositionally biased region" description="Low complexity" evidence="1">
    <location>
        <begin position="625"/>
        <end position="636"/>
    </location>
</feature>
<accession>A0ABQ9JN45</accession>
<organism evidence="3 4">
    <name type="scientific">Molorchus minor</name>
    <dbReference type="NCBI Taxonomy" id="1323400"/>
    <lineage>
        <taxon>Eukaryota</taxon>
        <taxon>Metazoa</taxon>
        <taxon>Ecdysozoa</taxon>
        <taxon>Arthropoda</taxon>
        <taxon>Hexapoda</taxon>
        <taxon>Insecta</taxon>
        <taxon>Pterygota</taxon>
        <taxon>Neoptera</taxon>
        <taxon>Endopterygota</taxon>
        <taxon>Coleoptera</taxon>
        <taxon>Polyphaga</taxon>
        <taxon>Cucujiformia</taxon>
        <taxon>Chrysomeloidea</taxon>
        <taxon>Cerambycidae</taxon>
        <taxon>Lamiinae</taxon>
        <taxon>Monochamini</taxon>
        <taxon>Molorchus</taxon>
    </lineage>
</organism>
<feature type="region of interest" description="Disordered" evidence="1">
    <location>
        <begin position="296"/>
        <end position="475"/>
    </location>
</feature>
<dbReference type="EMBL" id="JAPWTJ010000399">
    <property type="protein sequence ID" value="KAJ8978832.1"/>
    <property type="molecule type" value="Genomic_DNA"/>
</dbReference>
<feature type="chain" id="PRO_5046031953" evidence="2">
    <location>
        <begin position="29"/>
        <end position="1081"/>
    </location>
</feature>
<protein>
    <submittedName>
        <fullName evidence="3">Uncharacterized protein</fullName>
    </submittedName>
</protein>
<keyword evidence="2" id="KW-0732">Signal</keyword>
<comment type="caution">
    <text evidence="3">The sequence shown here is derived from an EMBL/GenBank/DDBJ whole genome shotgun (WGS) entry which is preliminary data.</text>
</comment>
<evidence type="ECO:0000313" key="3">
    <source>
        <dbReference type="EMBL" id="KAJ8978832.1"/>
    </source>
</evidence>
<feature type="compositionally biased region" description="Basic and acidic residues" evidence="1">
    <location>
        <begin position="247"/>
        <end position="256"/>
    </location>
</feature>
<feature type="compositionally biased region" description="Acidic residues" evidence="1">
    <location>
        <begin position="813"/>
        <end position="822"/>
    </location>
</feature>
<feature type="signal peptide" evidence="2">
    <location>
        <begin position="1"/>
        <end position="28"/>
    </location>
</feature>
<name>A0ABQ9JN45_9CUCU</name>
<sequence length="1081" mass="122673">MHNSKISTFSLRIFKEIVLCCFLAATLAAEDQRPTKKKDDRGKRNLEYQISHHYPGSHSYRLDRRIATGPQHPLYPPPHLYPGPPRPYTQYHKGRPNSYPVPPYAVQMEPLVHYSQRDPLYDINIFPLNADSSNALGREDLLTENNHVQEKVYQESHAYGAHQPQIVERPVYIKEPEPIIEIIIKESNVTLPPPPTVPPQKKKKEQVQVFYVKYKKNPHGSGKDSVIYDKPVPAISPKIPDEEEEEHSSYDYHHETATLPPPPSTTLRTIIKPDSEVYHSPSGVKVTFGKEGFDYEKRSSKPEEYPLQPGVPQGRQLSSFSNTYFKRPFTNTNFQSPPPGFRQPQPYKPFSFPSPPTLSNYKPSGRQTSSQYTPQPKFPSFQQPSFSSPSSQQYSNLPGSRPPAPKFSHSISHPAPPHFQSPRPSHSPPRQPVAYKPFDNLRPQQPQQQFIQLPQNQVPTHLNPTPNQPQVHFRPETHFPSHQQLPLSQQTHTFNPTRAPQHLPQVNTQLQYRQEELSQSKVQQSEQPQQQIHYQQQTTHNHFKNQVPQNQQSISQNEHLNNIQTAQSIIPAGGQLIPSLPKYEQHISEVHSAKNQNNQGLSSQEFEQKILEQFNGQGSSEENYQPNSQQQLLKQKQQIQQILNQQRQQQQEQSRTAQQYYQEQQRNLQNGVSHTTPRAYFQEATRRTTNYVSNTPRIAYQTTTTRPTTTTQEPEKPSTTTKDPKILEAQLPDEVPDELREQLLSSGILNNAQISILDYDKVGDIPLSALPPEQLANFYGAGGGAQISAGSAPEPTFLRSDGSQIEERLTSPVEEESEDDQQPDASEIQEVKAVAPPGVEMKVVRYDPETNKGQSVQESYVEHDAQQLDPVVLNDNAYSRYLPLKVNGTQFPIPDVPELRGKKISSVVVLAPVTYDFSSGRKTRDTIKSDEIDLIQGEDLKKLLEDPTLENYKKFLRGARTRPEVISNRLSFWWLTTILPANFTVVSTFFSSQNSSNKEKEIFMYDVATQTVSKLSGELSSAFVEAAEANSDDEEIADKAADSNVVESRVPFTGEIDRQDVDREEADFSASASEYLEVKKN</sequence>
<proteinExistence type="predicted"/>
<feature type="compositionally biased region" description="Low complexity" evidence="1">
    <location>
        <begin position="374"/>
        <end position="393"/>
    </location>
</feature>
<gene>
    <name evidence="3" type="ORF">NQ317_010832</name>
</gene>
<feature type="compositionally biased region" description="Polar residues" evidence="1">
    <location>
        <begin position="615"/>
        <end position="624"/>
    </location>
</feature>